<reference evidence="1" key="1">
    <citation type="submission" date="2014-05" db="EMBL/GenBank/DDBJ databases">
        <authorList>
            <person name="Chronopoulou M."/>
        </authorList>
    </citation>
    <scope>NUCLEOTIDE SEQUENCE</scope>
    <source>
        <tissue evidence="1">Whole organism</tissue>
    </source>
</reference>
<protein>
    <submittedName>
        <fullName evidence="1">Uncharacterized protein</fullName>
    </submittedName>
</protein>
<organism evidence="1">
    <name type="scientific">Lepeophtheirus salmonis</name>
    <name type="common">Salmon louse</name>
    <name type="synonym">Caligus salmonis</name>
    <dbReference type="NCBI Taxonomy" id="72036"/>
    <lineage>
        <taxon>Eukaryota</taxon>
        <taxon>Metazoa</taxon>
        <taxon>Ecdysozoa</taxon>
        <taxon>Arthropoda</taxon>
        <taxon>Crustacea</taxon>
        <taxon>Multicrustacea</taxon>
        <taxon>Hexanauplia</taxon>
        <taxon>Copepoda</taxon>
        <taxon>Siphonostomatoida</taxon>
        <taxon>Caligidae</taxon>
        <taxon>Lepeophtheirus</taxon>
    </lineage>
</organism>
<name>A0A0K2UGL3_LEPSM</name>
<dbReference type="EMBL" id="HACA01019987">
    <property type="protein sequence ID" value="CDW37348.1"/>
    <property type="molecule type" value="Transcribed_RNA"/>
</dbReference>
<proteinExistence type="predicted"/>
<sequence length="154" mass="18281">MMLEVAPLWVSFLTTFPYDFLDDVWTDLINYLDPKTSRDTFIKFSHTLHRLVLKQLFLKSWMNNLFWVHSSRRRSMTCNDDILTLDREYFVVHEGNPASTVITLDTVLRYLGDGSDRALDIYICSYRPELTLCHIKTKERSPEEYLQPLGRLKR</sequence>
<dbReference type="AlphaFoldDB" id="A0A0K2UGL3"/>
<accession>A0A0K2UGL3</accession>
<evidence type="ECO:0000313" key="1">
    <source>
        <dbReference type="EMBL" id="CDW37348.1"/>
    </source>
</evidence>